<keyword evidence="2" id="KW-1185">Reference proteome</keyword>
<organism evidence="1 2">
    <name type="scientific">Nitrospira moscoviensis</name>
    <dbReference type="NCBI Taxonomy" id="42253"/>
    <lineage>
        <taxon>Bacteria</taxon>
        <taxon>Pseudomonadati</taxon>
        <taxon>Nitrospirota</taxon>
        <taxon>Nitrospiria</taxon>
        <taxon>Nitrospirales</taxon>
        <taxon>Nitrospiraceae</taxon>
        <taxon>Nitrospira</taxon>
    </lineage>
</organism>
<sequence length="62" mass="6790">MAEYAGEEKERGSLQRTSLSYCIDLKRYMSTTVVAHGTVGMRDSSWTAIPTAYAKGSGRESP</sequence>
<evidence type="ECO:0000313" key="1">
    <source>
        <dbReference type="EMBL" id="ALA58320.1"/>
    </source>
</evidence>
<dbReference type="EMBL" id="CP011801">
    <property type="protein sequence ID" value="ALA58320.1"/>
    <property type="molecule type" value="Genomic_DNA"/>
</dbReference>
<evidence type="ECO:0000313" key="2">
    <source>
        <dbReference type="Proteomes" id="UP000069205"/>
    </source>
</evidence>
<proteinExistence type="predicted"/>
<dbReference type="Proteomes" id="UP000069205">
    <property type="component" value="Chromosome"/>
</dbReference>
<dbReference type="KEGG" id="nmv:NITMOv2_1900"/>
<accession>A0A0K2GBJ2</accession>
<protein>
    <submittedName>
        <fullName evidence="1">Uncharacterized protein</fullName>
    </submittedName>
</protein>
<name>A0A0K2GBJ2_NITMO</name>
<reference evidence="1 2" key="1">
    <citation type="journal article" date="2015" name="Proc. Natl. Acad. Sci. U.S.A.">
        <title>Expanded metabolic versatility of ubiquitous nitrite-oxidizing bacteria from the genus Nitrospira.</title>
        <authorList>
            <person name="Koch H."/>
            <person name="Lucker S."/>
            <person name="Albertsen M."/>
            <person name="Kitzinger K."/>
            <person name="Herbold C."/>
            <person name="Spieck E."/>
            <person name="Nielsen P.H."/>
            <person name="Wagner M."/>
            <person name="Daims H."/>
        </authorList>
    </citation>
    <scope>NUCLEOTIDE SEQUENCE [LARGE SCALE GENOMIC DNA]</scope>
    <source>
        <strain evidence="1 2">NSP M-1</strain>
    </source>
</reference>
<dbReference type="AlphaFoldDB" id="A0A0K2GBJ2"/>
<gene>
    <name evidence="1" type="ORF">NITMOv2_1900</name>
</gene>